<evidence type="ECO:0000313" key="2">
    <source>
        <dbReference type="EMBL" id="GMI99991.1"/>
    </source>
</evidence>
<dbReference type="PANTHER" id="PTHR34468">
    <property type="entry name" value="MICROTUBULE-ASSOCIATED FUTSCH-LIKE PROTEIN"/>
    <property type="match status" value="1"/>
</dbReference>
<feature type="compositionally biased region" description="Basic and acidic residues" evidence="1">
    <location>
        <begin position="308"/>
        <end position="329"/>
    </location>
</feature>
<dbReference type="Proteomes" id="UP001165190">
    <property type="component" value="Unassembled WGS sequence"/>
</dbReference>
<feature type="region of interest" description="Disordered" evidence="1">
    <location>
        <begin position="204"/>
        <end position="381"/>
    </location>
</feature>
<feature type="compositionally biased region" description="Low complexity" evidence="1">
    <location>
        <begin position="297"/>
        <end position="306"/>
    </location>
</feature>
<accession>A0A9W7IQ33</accession>
<feature type="compositionally biased region" description="Polar residues" evidence="1">
    <location>
        <begin position="204"/>
        <end position="217"/>
    </location>
</feature>
<dbReference type="OrthoDB" id="1930709at2759"/>
<feature type="region of interest" description="Disordered" evidence="1">
    <location>
        <begin position="1"/>
        <end position="124"/>
    </location>
</feature>
<dbReference type="PANTHER" id="PTHR34468:SF2">
    <property type="entry name" value="MICROTUBULE-ASSOCIATED FUTSCH-LIKE PROTEIN"/>
    <property type="match status" value="1"/>
</dbReference>
<comment type="caution">
    <text evidence="2">The sequence shown here is derived from an EMBL/GenBank/DDBJ whole genome shotgun (WGS) entry which is preliminary data.</text>
</comment>
<evidence type="ECO:0000313" key="3">
    <source>
        <dbReference type="Proteomes" id="UP001165190"/>
    </source>
</evidence>
<dbReference type="AlphaFoldDB" id="A0A9W7IQ33"/>
<feature type="compositionally biased region" description="Low complexity" evidence="1">
    <location>
        <begin position="272"/>
        <end position="287"/>
    </location>
</feature>
<dbReference type="EMBL" id="BSYR01000035">
    <property type="protein sequence ID" value="GMI99991.1"/>
    <property type="molecule type" value="Genomic_DNA"/>
</dbReference>
<organism evidence="2 3">
    <name type="scientific">Hibiscus trionum</name>
    <name type="common">Flower of an hour</name>
    <dbReference type="NCBI Taxonomy" id="183268"/>
    <lineage>
        <taxon>Eukaryota</taxon>
        <taxon>Viridiplantae</taxon>
        <taxon>Streptophyta</taxon>
        <taxon>Embryophyta</taxon>
        <taxon>Tracheophyta</taxon>
        <taxon>Spermatophyta</taxon>
        <taxon>Magnoliopsida</taxon>
        <taxon>eudicotyledons</taxon>
        <taxon>Gunneridae</taxon>
        <taxon>Pentapetalae</taxon>
        <taxon>rosids</taxon>
        <taxon>malvids</taxon>
        <taxon>Malvales</taxon>
        <taxon>Malvaceae</taxon>
        <taxon>Malvoideae</taxon>
        <taxon>Hibiscus</taxon>
    </lineage>
</organism>
<feature type="compositionally biased region" description="Polar residues" evidence="1">
    <location>
        <begin position="107"/>
        <end position="124"/>
    </location>
</feature>
<protein>
    <submittedName>
        <fullName evidence="2">Uncharacterized protein</fullName>
    </submittedName>
</protein>
<keyword evidence="3" id="KW-1185">Reference proteome</keyword>
<reference evidence="2" key="1">
    <citation type="submission" date="2023-05" db="EMBL/GenBank/DDBJ databases">
        <title>Genome and transcriptome analyses reveal genes involved in the formation of fine ridges on petal epidermal cells in Hibiscus trionum.</title>
        <authorList>
            <person name="Koshimizu S."/>
            <person name="Masuda S."/>
            <person name="Ishii T."/>
            <person name="Shirasu K."/>
            <person name="Hoshino A."/>
            <person name="Arita M."/>
        </authorList>
    </citation>
    <scope>NUCLEOTIDE SEQUENCE</scope>
    <source>
        <strain evidence="2">Hamamatsu line</strain>
    </source>
</reference>
<evidence type="ECO:0000256" key="1">
    <source>
        <dbReference type="SAM" id="MobiDB-lite"/>
    </source>
</evidence>
<gene>
    <name evidence="2" type="ORF">HRI_003668400</name>
</gene>
<feature type="compositionally biased region" description="Polar residues" evidence="1">
    <location>
        <begin position="246"/>
        <end position="258"/>
    </location>
</feature>
<proteinExistence type="predicted"/>
<sequence>MEEAVKEQQSAAPISGSAAKSKLRYPLRSSIKPTEEKPPAVDSSNSSSSRRRATPCVSKSVGVLDLSKEKSGKPPRRLSIPTKSTATPSPKFVGTTPPIYEGRAKKSTNGQGKSDTPLSYASRSSATRRFDMLSSASYWLSQIRLSESASKHSVSLGFFKLALKAGCEPLQKMRDQLKLYVRRHNLDENEEAIKELFELYNVSENSDQPQVSETCSQVPEEGTRSSDDEVHKVSPSAGARRLKPKSLNTDVAQVSSVAKSGKEATPKHNAATRNNRSSNKTSSNPKPVSDTGSRMPQTKTQKTTTKPEPVKGKEKNKIEGAKSDNKEGKVSLSAAAETETVEEENKENMVKSSTYPAITNDVPPLTEESSLSGVDVGGVLH</sequence>
<name>A0A9W7IQ33_HIBTR</name>
<feature type="compositionally biased region" description="Basic and acidic residues" evidence="1">
    <location>
        <begin position="221"/>
        <end position="232"/>
    </location>
</feature>